<dbReference type="Proteomes" id="UP001420932">
    <property type="component" value="Unassembled WGS sequence"/>
</dbReference>
<gene>
    <name evidence="2" type="ORF">Syun_027970</name>
</gene>
<feature type="domain" description="Putative plant transposon protein" evidence="1">
    <location>
        <begin position="33"/>
        <end position="117"/>
    </location>
</feature>
<dbReference type="Pfam" id="PF20167">
    <property type="entry name" value="Transposase_32"/>
    <property type="match status" value="1"/>
</dbReference>
<keyword evidence="3" id="KW-1185">Reference proteome</keyword>
<sequence length="267" mass="31596">MLDVYPHIKIQEALEVIPKLGFVLDIKGHPRFIDTTNFRRTTKCWSYIIETCLYPTKQHSKVGILRVALLYLNVAKTEYINVRHAIHDAMRQAMMFRKHDDLPLLILITQLCMRANVGFHEMQFNMLPQSTITDTTIKMMRAVKGYNDLEEERETNEIRRYILEDRTNKKRFHASTQEEVRKVMNLMIQAYVPVAGSSSTSTERARRKRFFKSLFSDFQRNKKKILRNYAMLEANERTLAHKHSMSEGKMESLRDHRRSIMTRVKRA</sequence>
<evidence type="ECO:0000313" key="2">
    <source>
        <dbReference type="EMBL" id="KAK9093059.1"/>
    </source>
</evidence>
<evidence type="ECO:0000259" key="1">
    <source>
        <dbReference type="Pfam" id="PF20167"/>
    </source>
</evidence>
<organism evidence="2 3">
    <name type="scientific">Stephania yunnanensis</name>
    <dbReference type="NCBI Taxonomy" id="152371"/>
    <lineage>
        <taxon>Eukaryota</taxon>
        <taxon>Viridiplantae</taxon>
        <taxon>Streptophyta</taxon>
        <taxon>Embryophyta</taxon>
        <taxon>Tracheophyta</taxon>
        <taxon>Spermatophyta</taxon>
        <taxon>Magnoliopsida</taxon>
        <taxon>Ranunculales</taxon>
        <taxon>Menispermaceae</taxon>
        <taxon>Menispermoideae</taxon>
        <taxon>Cissampelideae</taxon>
        <taxon>Stephania</taxon>
    </lineage>
</organism>
<dbReference type="InterPro" id="IPR046796">
    <property type="entry name" value="Transposase_32_dom"/>
</dbReference>
<proteinExistence type="predicted"/>
<accession>A0AAP0HNB0</accession>
<protein>
    <recommendedName>
        <fullName evidence="1">Putative plant transposon protein domain-containing protein</fullName>
    </recommendedName>
</protein>
<name>A0AAP0HNB0_9MAGN</name>
<reference evidence="2 3" key="1">
    <citation type="submission" date="2024-01" db="EMBL/GenBank/DDBJ databases">
        <title>Genome assemblies of Stephania.</title>
        <authorList>
            <person name="Yang L."/>
        </authorList>
    </citation>
    <scope>NUCLEOTIDE SEQUENCE [LARGE SCALE GENOMIC DNA]</scope>
    <source>
        <strain evidence="2">YNDBR</strain>
        <tissue evidence="2">Leaf</tissue>
    </source>
</reference>
<comment type="caution">
    <text evidence="2">The sequence shown here is derived from an EMBL/GenBank/DDBJ whole genome shotgun (WGS) entry which is preliminary data.</text>
</comment>
<evidence type="ECO:0000313" key="3">
    <source>
        <dbReference type="Proteomes" id="UP001420932"/>
    </source>
</evidence>
<dbReference type="AlphaFoldDB" id="A0AAP0HNB0"/>
<dbReference type="EMBL" id="JBBNAF010000012">
    <property type="protein sequence ID" value="KAK9093059.1"/>
    <property type="molecule type" value="Genomic_DNA"/>
</dbReference>